<dbReference type="InterPro" id="IPR043128">
    <property type="entry name" value="Rev_trsase/Diguanyl_cyclase"/>
</dbReference>
<dbReference type="EC" id="2.7.7.65" evidence="2"/>
<dbReference type="PROSITE" id="PS50887">
    <property type="entry name" value="GGDEF"/>
    <property type="match status" value="1"/>
</dbReference>
<dbReference type="EMBL" id="MAJZ01001034">
    <property type="protein sequence ID" value="OCH68040.1"/>
    <property type="molecule type" value="Genomic_DNA"/>
</dbReference>
<dbReference type="GO" id="GO:0043709">
    <property type="term" value="P:cell adhesion involved in single-species biofilm formation"/>
    <property type="evidence" value="ECO:0007669"/>
    <property type="project" value="TreeGrafter"/>
</dbReference>
<dbReference type="Pfam" id="PF00990">
    <property type="entry name" value="GGDEF"/>
    <property type="match status" value="1"/>
</dbReference>
<evidence type="ECO:0000256" key="3">
    <source>
        <dbReference type="ARBA" id="ARBA00034247"/>
    </source>
</evidence>
<comment type="cofactor">
    <cofactor evidence="1">
        <name>Mg(2+)</name>
        <dbReference type="ChEBI" id="CHEBI:18420"/>
    </cofactor>
</comment>
<dbReference type="RefSeq" id="WP_017036812.1">
    <property type="nucleotide sequence ID" value="NZ_JBNGCH010001034.1"/>
</dbReference>
<reference evidence="7" key="1">
    <citation type="submission" date="2016-06" db="EMBL/GenBank/DDBJ databases">
        <authorList>
            <person name="Hehemann J.-H."/>
            <person name="Arevalo P."/>
            <person name="Datta M.S."/>
            <person name="Polz M.F."/>
        </authorList>
    </citation>
    <scope>NUCLEOTIDE SEQUENCE [LARGE SCALE GENOMIC DNA]</scope>
    <source>
        <strain evidence="7">9CSC122</strain>
    </source>
</reference>
<dbReference type="InterPro" id="IPR000014">
    <property type="entry name" value="PAS"/>
</dbReference>
<evidence type="ECO:0000256" key="2">
    <source>
        <dbReference type="ARBA" id="ARBA00012528"/>
    </source>
</evidence>
<dbReference type="Gene3D" id="3.30.70.270">
    <property type="match status" value="1"/>
</dbReference>
<dbReference type="PROSITE" id="PS50112">
    <property type="entry name" value="PAS"/>
    <property type="match status" value="1"/>
</dbReference>
<feature type="domain" description="GGDEF" evidence="5">
    <location>
        <begin position="189"/>
        <end position="323"/>
    </location>
</feature>
<evidence type="ECO:0000313" key="6">
    <source>
        <dbReference type="EMBL" id="OCH68040.1"/>
    </source>
</evidence>
<dbReference type="InterPro" id="IPR035965">
    <property type="entry name" value="PAS-like_dom_sf"/>
</dbReference>
<dbReference type="NCBIfam" id="TIGR00254">
    <property type="entry name" value="GGDEF"/>
    <property type="match status" value="1"/>
</dbReference>
<dbReference type="AlphaFoldDB" id="A0A1B9QR58"/>
<dbReference type="GO" id="GO:0052621">
    <property type="term" value="F:diguanylate cyclase activity"/>
    <property type="evidence" value="ECO:0007669"/>
    <property type="project" value="UniProtKB-EC"/>
</dbReference>
<dbReference type="FunFam" id="3.30.70.270:FF:000001">
    <property type="entry name" value="Diguanylate cyclase domain protein"/>
    <property type="match status" value="1"/>
</dbReference>
<dbReference type="CDD" id="cd01949">
    <property type="entry name" value="GGDEF"/>
    <property type="match status" value="1"/>
</dbReference>
<dbReference type="SMART" id="SM00091">
    <property type="entry name" value="PAS"/>
    <property type="match status" value="1"/>
</dbReference>
<accession>A0A1B9QR58</accession>
<organism evidence="6 7">
    <name type="scientific">Vibrio genomosp. F10</name>
    <dbReference type="NCBI Taxonomy" id="723171"/>
    <lineage>
        <taxon>Bacteria</taxon>
        <taxon>Pseudomonadati</taxon>
        <taxon>Pseudomonadota</taxon>
        <taxon>Gammaproteobacteria</taxon>
        <taxon>Vibrionales</taxon>
        <taxon>Vibrionaceae</taxon>
        <taxon>Vibrio</taxon>
    </lineage>
</organism>
<evidence type="ECO:0000259" key="5">
    <source>
        <dbReference type="PROSITE" id="PS50887"/>
    </source>
</evidence>
<dbReference type="Gene3D" id="3.30.450.20">
    <property type="entry name" value="PAS domain"/>
    <property type="match status" value="1"/>
</dbReference>
<protein>
    <recommendedName>
        <fullName evidence="2">diguanylate cyclase</fullName>
        <ecNumber evidence="2">2.7.7.65</ecNumber>
    </recommendedName>
</protein>
<evidence type="ECO:0000259" key="4">
    <source>
        <dbReference type="PROSITE" id="PS50112"/>
    </source>
</evidence>
<dbReference type="Pfam" id="PF13188">
    <property type="entry name" value="PAS_8"/>
    <property type="match status" value="1"/>
</dbReference>
<dbReference type="SUPFAM" id="SSF55073">
    <property type="entry name" value="Nucleotide cyclase"/>
    <property type="match status" value="1"/>
</dbReference>
<keyword evidence="7" id="KW-1185">Reference proteome</keyword>
<feature type="domain" description="PAS" evidence="4">
    <location>
        <begin position="12"/>
        <end position="60"/>
    </location>
</feature>
<dbReference type="PANTHER" id="PTHR45138">
    <property type="entry name" value="REGULATORY COMPONENTS OF SENSORY TRANSDUCTION SYSTEM"/>
    <property type="match status" value="1"/>
</dbReference>
<dbReference type="InterPro" id="IPR050469">
    <property type="entry name" value="Diguanylate_Cyclase"/>
</dbReference>
<dbReference type="Proteomes" id="UP000093173">
    <property type="component" value="Unassembled WGS sequence"/>
</dbReference>
<dbReference type="InterPro" id="IPR029787">
    <property type="entry name" value="Nucleotide_cyclase"/>
</dbReference>
<dbReference type="NCBIfam" id="TIGR00229">
    <property type="entry name" value="sensory_box"/>
    <property type="match status" value="1"/>
</dbReference>
<evidence type="ECO:0000256" key="1">
    <source>
        <dbReference type="ARBA" id="ARBA00001946"/>
    </source>
</evidence>
<comment type="caution">
    <text evidence="6">The sequence shown here is derived from an EMBL/GenBank/DDBJ whole genome shotgun (WGS) entry which is preliminary data.</text>
</comment>
<dbReference type="PANTHER" id="PTHR45138:SF9">
    <property type="entry name" value="DIGUANYLATE CYCLASE DGCM-RELATED"/>
    <property type="match status" value="1"/>
</dbReference>
<gene>
    <name evidence="6" type="ORF">A6E14_03655</name>
</gene>
<name>A0A1B9QR58_9VIBR</name>
<dbReference type="GO" id="GO:0005886">
    <property type="term" value="C:plasma membrane"/>
    <property type="evidence" value="ECO:0007669"/>
    <property type="project" value="TreeGrafter"/>
</dbReference>
<evidence type="ECO:0000313" key="7">
    <source>
        <dbReference type="Proteomes" id="UP000093173"/>
    </source>
</evidence>
<dbReference type="GO" id="GO:1902201">
    <property type="term" value="P:negative regulation of bacterial-type flagellum-dependent cell motility"/>
    <property type="evidence" value="ECO:0007669"/>
    <property type="project" value="TreeGrafter"/>
</dbReference>
<dbReference type="InterPro" id="IPR000160">
    <property type="entry name" value="GGDEF_dom"/>
</dbReference>
<comment type="catalytic activity">
    <reaction evidence="3">
        <text>2 GTP = 3',3'-c-di-GMP + 2 diphosphate</text>
        <dbReference type="Rhea" id="RHEA:24898"/>
        <dbReference type="ChEBI" id="CHEBI:33019"/>
        <dbReference type="ChEBI" id="CHEBI:37565"/>
        <dbReference type="ChEBI" id="CHEBI:58805"/>
        <dbReference type="EC" id="2.7.7.65"/>
    </reaction>
</comment>
<dbReference type="SUPFAM" id="SSF55785">
    <property type="entry name" value="PYP-like sensor domain (PAS domain)"/>
    <property type="match status" value="1"/>
</dbReference>
<dbReference type="SMART" id="SM00267">
    <property type="entry name" value="GGDEF"/>
    <property type="match status" value="1"/>
</dbReference>
<sequence>MSHETNLNVVEELHWYTQVIDTMDVGIFVLDLEFKVVAWNRFMQSYSGISSAKILQKPLFSVCKDLPEAWMEAKFNATISLGTQGFSSWEDRAYIFEFNNFSPASRGLEQMHQNMVITPLSSLSGQVSHLCVMISDVSDTAQSKMLLHESNRKLEHKSRIDGLTGLLNRACWEDSLIEEYNRLKIDDDRVSTLIMFDIDFFKRVNDNYGHSIGDEVIRHTAQLAQKTSRGSDFVGRYGGEEFAVLLPNTCHEQALYFAERLRKRIEESQIGSPQGTINYTISLGVCEFNRSAIDSATGWIEAADTALYKSKENGRNMTTVHSVPA</sequence>
<proteinExistence type="predicted"/>